<dbReference type="InterPro" id="IPR009075">
    <property type="entry name" value="AcylCo_DH/oxidase_C"/>
</dbReference>
<accession>A0A0L0JUC8</accession>
<evidence type="ECO:0000256" key="2">
    <source>
        <dbReference type="ARBA" id="ARBA00009347"/>
    </source>
</evidence>
<dbReference type="RefSeq" id="WP_050373731.1">
    <property type="nucleotide sequence ID" value="NZ_KQ257831.1"/>
</dbReference>
<dbReference type="Gene3D" id="1.20.140.10">
    <property type="entry name" value="Butyryl-CoA Dehydrogenase, subunit A, domain 3"/>
    <property type="match status" value="1"/>
</dbReference>
<comment type="caution">
    <text evidence="10">The sequence shown here is derived from an EMBL/GenBank/DDBJ whole genome shotgun (WGS) entry which is preliminary data.</text>
</comment>
<proteinExistence type="inferred from homology"/>
<dbReference type="InterPro" id="IPR036250">
    <property type="entry name" value="AcylCo_DH-like_C"/>
</dbReference>
<evidence type="ECO:0008006" key="12">
    <source>
        <dbReference type="Google" id="ProtNLM"/>
    </source>
</evidence>
<dbReference type="EMBL" id="JPPY01000180">
    <property type="protein sequence ID" value="KND29069.1"/>
    <property type="molecule type" value="Genomic_DNA"/>
</dbReference>
<dbReference type="Proteomes" id="UP000037151">
    <property type="component" value="Unassembled WGS sequence"/>
</dbReference>
<dbReference type="PANTHER" id="PTHR43884:SF12">
    <property type="entry name" value="ISOVALERYL-COA DEHYDROGENASE, MITOCHONDRIAL-RELATED"/>
    <property type="match status" value="1"/>
</dbReference>
<dbReference type="SUPFAM" id="SSF56645">
    <property type="entry name" value="Acyl-CoA dehydrogenase NM domain-like"/>
    <property type="match status" value="1"/>
</dbReference>
<sequence>MSLSFEISKELADYAGTLREWSAAECRPYAREADERHAPPANWAEILDTSPVPLGRGDKPEAAPVPEFEEGHWVSKAVITEAIAYGDIWVTPVVGGGIGLLVVEAMGTPEQIARWYDPIVASGAPTGFALTEPGFGSDTSLVSTTATRDGDTWVLNGTKIFCSSGATADYVTVFATVDKSLGAKGISCFVVPKGTPGFVVAKPNESKLGIRSWLTSELLFDNCVIPLENRLGWSAEGEVAARRSGRSGALAALVHNRPSMAAMAIALAQASLDVTRDLLTEQRAGFAPQRWAMVENELENMGHALERGRRLIMRAQYLVDIGKDAGDTAAAAAAKGYAPQTCERVIRRCIQLLGPEGWSQELLLEKWYRDVKIMDIFEGSGQIQRIIAGRTLMGRLVG</sequence>
<evidence type="ECO:0000259" key="8">
    <source>
        <dbReference type="Pfam" id="PF00441"/>
    </source>
</evidence>
<dbReference type="Gene3D" id="2.40.110.10">
    <property type="entry name" value="Butyryl-CoA Dehydrogenase, subunit A, domain 2"/>
    <property type="match status" value="1"/>
</dbReference>
<dbReference type="Gene3D" id="1.10.540.10">
    <property type="entry name" value="Acyl-CoA dehydrogenase/oxidase, N-terminal domain"/>
    <property type="match status" value="1"/>
</dbReference>
<protein>
    <recommendedName>
        <fullName evidence="12">Acyl-CoA dehydrogenase</fullName>
    </recommendedName>
</protein>
<feature type="domain" description="Acyl-CoA dehydrogenase/oxidase C-terminal" evidence="8">
    <location>
        <begin position="245"/>
        <end position="392"/>
    </location>
</feature>
<organism evidence="10 11">
    <name type="scientific">Streptomyces acidiscabies</name>
    <dbReference type="NCBI Taxonomy" id="42234"/>
    <lineage>
        <taxon>Bacteria</taxon>
        <taxon>Bacillati</taxon>
        <taxon>Actinomycetota</taxon>
        <taxon>Actinomycetes</taxon>
        <taxon>Kitasatosporales</taxon>
        <taxon>Streptomycetaceae</taxon>
        <taxon>Streptomyces</taxon>
    </lineage>
</organism>
<evidence type="ECO:0000256" key="1">
    <source>
        <dbReference type="ARBA" id="ARBA00001974"/>
    </source>
</evidence>
<dbReference type="PATRIC" id="fig|42234.21.peg.6591"/>
<dbReference type="PANTHER" id="PTHR43884">
    <property type="entry name" value="ACYL-COA DEHYDROGENASE"/>
    <property type="match status" value="1"/>
</dbReference>
<evidence type="ECO:0000313" key="10">
    <source>
        <dbReference type="EMBL" id="KND29069.1"/>
    </source>
</evidence>
<evidence type="ECO:0000256" key="4">
    <source>
        <dbReference type="ARBA" id="ARBA00022827"/>
    </source>
</evidence>
<dbReference type="SUPFAM" id="SSF47203">
    <property type="entry name" value="Acyl-CoA dehydrogenase C-terminal domain-like"/>
    <property type="match status" value="1"/>
</dbReference>
<dbReference type="Pfam" id="PF02770">
    <property type="entry name" value="Acyl-CoA_dh_M"/>
    <property type="match status" value="1"/>
</dbReference>
<dbReference type="GO" id="GO:0003995">
    <property type="term" value="F:acyl-CoA dehydrogenase activity"/>
    <property type="evidence" value="ECO:0007669"/>
    <property type="project" value="TreeGrafter"/>
</dbReference>
<comment type="cofactor">
    <cofactor evidence="1 6">
        <name>FAD</name>
        <dbReference type="ChEBI" id="CHEBI:57692"/>
    </cofactor>
</comment>
<dbReference type="InterPro" id="IPR037069">
    <property type="entry name" value="AcylCoA_DH/ox_N_sf"/>
</dbReference>
<dbReference type="GO" id="GO:0050660">
    <property type="term" value="F:flavin adenine dinucleotide binding"/>
    <property type="evidence" value="ECO:0007669"/>
    <property type="project" value="InterPro"/>
</dbReference>
<keyword evidence="4 6" id="KW-0274">FAD</keyword>
<evidence type="ECO:0000313" key="11">
    <source>
        <dbReference type="Proteomes" id="UP000037151"/>
    </source>
</evidence>
<evidence type="ECO:0000256" key="3">
    <source>
        <dbReference type="ARBA" id="ARBA00022630"/>
    </source>
</evidence>
<feature type="region of interest" description="Disordered" evidence="7">
    <location>
        <begin position="40"/>
        <end position="64"/>
    </location>
</feature>
<evidence type="ECO:0000256" key="5">
    <source>
        <dbReference type="ARBA" id="ARBA00023002"/>
    </source>
</evidence>
<gene>
    <name evidence="10" type="ORF">IQ63_32010</name>
</gene>
<reference evidence="11" key="1">
    <citation type="submission" date="2014-07" db="EMBL/GenBank/DDBJ databases">
        <title>Genome sequencing of plant-pathogenic Streptomyces species.</title>
        <authorList>
            <person name="Harrison J."/>
            <person name="Sapp M."/>
            <person name="Thwaites R."/>
            <person name="Studholme D.J."/>
        </authorList>
    </citation>
    <scope>NUCLEOTIDE SEQUENCE [LARGE SCALE GENOMIC DNA]</scope>
    <source>
        <strain evidence="11">NCPPB 4445</strain>
    </source>
</reference>
<dbReference type="FunFam" id="2.40.110.10:FF:000002">
    <property type="entry name" value="Acyl-CoA dehydrogenase fadE12"/>
    <property type="match status" value="1"/>
</dbReference>
<evidence type="ECO:0000259" key="9">
    <source>
        <dbReference type="Pfam" id="PF02770"/>
    </source>
</evidence>
<keyword evidence="5 6" id="KW-0560">Oxidoreductase</keyword>
<keyword evidence="3 6" id="KW-0285">Flavoprotein</keyword>
<evidence type="ECO:0000256" key="7">
    <source>
        <dbReference type="SAM" id="MobiDB-lite"/>
    </source>
</evidence>
<evidence type="ECO:0000256" key="6">
    <source>
        <dbReference type="RuleBase" id="RU362125"/>
    </source>
</evidence>
<dbReference type="OrthoDB" id="8876745at2"/>
<dbReference type="InterPro" id="IPR006091">
    <property type="entry name" value="Acyl-CoA_Oxase/DH_mid-dom"/>
</dbReference>
<comment type="similarity">
    <text evidence="2 6">Belongs to the acyl-CoA dehydrogenase family.</text>
</comment>
<name>A0A0L0JUC8_9ACTN</name>
<dbReference type="InterPro" id="IPR009100">
    <property type="entry name" value="AcylCoA_DH/oxidase_NM_dom_sf"/>
</dbReference>
<dbReference type="InterPro" id="IPR046373">
    <property type="entry name" value="Acyl-CoA_Oxase/DH_mid-dom_sf"/>
</dbReference>
<dbReference type="Pfam" id="PF00441">
    <property type="entry name" value="Acyl-CoA_dh_1"/>
    <property type="match status" value="1"/>
</dbReference>
<feature type="domain" description="Acyl-CoA oxidase/dehydrogenase middle" evidence="9">
    <location>
        <begin position="127"/>
        <end position="223"/>
    </location>
</feature>
<dbReference type="AlphaFoldDB" id="A0A0L0JUC8"/>